<dbReference type="AlphaFoldDB" id="A0A1Y5HJC2"/>
<dbReference type="SMART" id="SM00563">
    <property type="entry name" value="PlsC"/>
    <property type="match status" value="1"/>
</dbReference>
<evidence type="ECO:0000259" key="4">
    <source>
        <dbReference type="SMART" id="SM00563"/>
    </source>
</evidence>
<evidence type="ECO:0000256" key="3">
    <source>
        <dbReference type="ARBA" id="ARBA00023315"/>
    </source>
</evidence>
<gene>
    <name evidence="5" type="ORF">A9R00_11240</name>
</gene>
<evidence type="ECO:0000256" key="1">
    <source>
        <dbReference type="ARBA" id="ARBA00005189"/>
    </source>
</evidence>
<organism evidence="5 6">
    <name type="scientific">Oleispira antarctica</name>
    <dbReference type="NCBI Taxonomy" id="188908"/>
    <lineage>
        <taxon>Bacteria</taxon>
        <taxon>Pseudomonadati</taxon>
        <taxon>Pseudomonadota</taxon>
        <taxon>Gammaproteobacteria</taxon>
        <taxon>Oceanospirillales</taxon>
        <taxon>Oceanospirillaceae</taxon>
        <taxon>Oleispira</taxon>
    </lineage>
</organism>
<feature type="domain" description="Phospholipid/glycerol acyltransferase" evidence="4">
    <location>
        <begin position="42"/>
        <end position="151"/>
    </location>
</feature>
<name>A0A1Y5HJC2_OLEAN</name>
<reference evidence="6" key="1">
    <citation type="journal article" date="2017" name="Proc. Natl. Acad. Sci. U.S.A.">
        <title>Simulation of Deepwater Horizon oil plume reveals substrate specialization within a complex community of hydrocarbon degraders.</title>
        <authorList>
            <person name="Hu P."/>
            <person name="Dubinsky E.A."/>
            <person name="Probst A.J."/>
            <person name="Wang J."/>
            <person name="Sieber C.M.K."/>
            <person name="Tom L.M."/>
            <person name="Gardinali P."/>
            <person name="Banfield J.F."/>
            <person name="Atlas R.M."/>
            <person name="Andersen G.L."/>
        </authorList>
    </citation>
    <scope>NUCLEOTIDE SEQUENCE [LARGE SCALE GENOMIC DNA]</scope>
</reference>
<sequence length="195" mass="22247">MHRTMFDTPILKTLLRWVSIFLLKILGWKTKGEIPKDLKKCVMIAAPHTSNWDLPFTLMTAFALDAKVYWMGKEQIFKPPYRGLMMWMGGIPVDRKKSNNMVQASIDAIKSNDQLFLIVPPEGTRSKVTYWKTGFYHIAQGAGVPILMGFLDFQRKTSGIAGTYMTTGDIEVDMNHIKSVYAPIKGKKSEQFHKE</sequence>
<evidence type="ECO:0000313" key="5">
    <source>
        <dbReference type="EMBL" id="OUS37090.1"/>
    </source>
</evidence>
<protein>
    <submittedName>
        <fullName evidence="5">Glycerol acyltransferase</fullName>
    </submittedName>
</protein>
<dbReference type="CDD" id="cd07988">
    <property type="entry name" value="LPLAT_ABO13168-like"/>
    <property type="match status" value="1"/>
</dbReference>
<dbReference type="SUPFAM" id="SSF69593">
    <property type="entry name" value="Glycerol-3-phosphate (1)-acyltransferase"/>
    <property type="match status" value="1"/>
</dbReference>
<dbReference type="Pfam" id="PF01553">
    <property type="entry name" value="Acyltransferase"/>
    <property type="match status" value="1"/>
</dbReference>
<accession>A0A1Y5HJC2</accession>
<dbReference type="EMBL" id="MABE01000643">
    <property type="protein sequence ID" value="OUS37090.1"/>
    <property type="molecule type" value="Genomic_DNA"/>
</dbReference>
<comment type="caution">
    <text evidence="5">The sequence shown here is derived from an EMBL/GenBank/DDBJ whole genome shotgun (WGS) entry which is preliminary data.</text>
</comment>
<dbReference type="GO" id="GO:0006654">
    <property type="term" value="P:phosphatidic acid biosynthetic process"/>
    <property type="evidence" value="ECO:0007669"/>
    <property type="project" value="TreeGrafter"/>
</dbReference>
<dbReference type="PANTHER" id="PTHR10434:SF9">
    <property type="entry name" value="PHOSPHOLIPID_GLYCEROL ACYLTRANSFERASE DOMAIN-CONTAINING PROTEIN"/>
    <property type="match status" value="1"/>
</dbReference>
<evidence type="ECO:0000313" key="6">
    <source>
        <dbReference type="Proteomes" id="UP000227088"/>
    </source>
</evidence>
<evidence type="ECO:0000256" key="2">
    <source>
        <dbReference type="ARBA" id="ARBA00022679"/>
    </source>
</evidence>
<dbReference type="GO" id="GO:0003841">
    <property type="term" value="F:1-acylglycerol-3-phosphate O-acyltransferase activity"/>
    <property type="evidence" value="ECO:0007669"/>
    <property type="project" value="TreeGrafter"/>
</dbReference>
<dbReference type="InterPro" id="IPR002123">
    <property type="entry name" value="Plipid/glycerol_acylTrfase"/>
</dbReference>
<proteinExistence type="predicted"/>
<dbReference type="PANTHER" id="PTHR10434">
    <property type="entry name" value="1-ACYL-SN-GLYCEROL-3-PHOSPHATE ACYLTRANSFERASE"/>
    <property type="match status" value="1"/>
</dbReference>
<keyword evidence="2 5" id="KW-0808">Transferase</keyword>
<keyword evidence="3 5" id="KW-0012">Acyltransferase</keyword>
<dbReference type="Proteomes" id="UP000227088">
    <property type="component" value="Unassembled WGS sequence"/>
</dbReference>
<comment type="pathway">
    <text evidence="1">Lipid metabolism.</text>
</comment>